<keyword evidence="4 6" id="KW-0472">Membrane</keyword>
<dbReference type="PANTHER" id="PTHR11132">
    <property type="entry name" value="SOLUTE CARRIER FAMILY 35"/>
    <property type="match status" value="1"/>
</dbReference>
<keyword evidence="10" id="KW-1185">Reference proteome</keyword>
<evidence type="ECO:0000256" key="5">
    <source>
        <dbReference type="SAM" id="MobiDB-lite"/>
    </source>
</evidence>
<evidence type="ECO:0000313" key="10">
    <source>
        <dbReference type="Proteomes" id="UP000693970"/>
    </source>
</evidence>
<dbReference type="GO" id="GO:0016020">
    <property type="term" value="C:membrane"/>
    <property type="evidence" value="ECO:0007669"/>
    <property type="project" value="UniProtKB-SubCell"/>
</dbReference>
<feature type="region of interest" description="Disordered" evidence="5">
    <location>
        <begin position="18"/>
        <end position="82"/>
    </location>
</feature>
<evidence type="ECO:0000256" key="3">
    <source>
        <dbReference type="ARBA" id="ARBA00022989"/>
    </source>
</evidence>
<keyword evidence="2 6" id="KW-0812">Transmembrane</keyword>
<reference evidence="8" key="1">
    <citation type="journal article" date="2021" name="Sci. Rep.">
        <title>Diploid genomic architecture of Nitzschia inconspicua, an elite biomass production diatom.</title>
        <authorList>
            <person name="Oliver A."/>
            <person name="Podell S."/>
            <person name="Pinowska A."/>
            <person name="Traller J.C."/>
            <person name="Smith S.R."/>
            <person name="McClure R."/>
            <person name="Beliaev A."/>
            <person name="Bohutskyi P."/>
            <person name="Hill E.A."/>
            <person name="Rabines A."/>
            <person name="Zheng H."/>
            <person name="Allen L.Z."/>
            <person name="Kuo A."/>
            <person name="Grigoriev I.V."/>
            <person name="Allen A.E."/>
            <person name="Hazlebeck D."/>
            <person name="Allen E.E."/>
        </authorList>
    </citation>
    <scope>NUCLEOTIDE SEQUENCE</scope>
    <source>
        <strain evidence="8">Hildebrandi</strain>
    </source>
</reference>
<evidence type="ECO:0000313" key="9">
    <source>
        <dbReference type="EMBL" id="KAG7359398.1"/>
    </source>
</evidence>
<gene>
    <name evidence="8" type="ORF">IV203_002552</name>
    <name evidence="9" type="ORF">IV203_034496</name>
</gene>
<dbReference type="EMBL" id="JAGRRH010000033">
    <property type="protein sequence ID" value="KAG7339499.1"/>
    <property type="molecule type" value="Genomic_DNA"/>
</dbReference>
<sequence length="450" mass="49756">MMEPMETTTIDVLPHEMNDRMEDSFQESILASSSSLTSTYSDATETSTRSRIGNNHRKISGEEYPQDNGEKDTEQHQSHGKQPSMMTQFWKNTLLSILQLSNIFLWYYTNGMNGIAMESFANHFKKATLQELTSLSNAASWSVLIKETMSVLTTTCYVTSRQLLVGAAIGRVLLFLMNPSITWERIRSSHWTPLSILHALGSLATNLGFMYGKASVIQVLKLLEPFETLILSQLFFREGTFTVGIVSSMVVVVGGAMSLLRLQSKPPAAQAVIAALASGLLLSCRNVLQRKHQTQHLQQSTSKVGSETLPLQNAPPVKSELTKVEKSVVQFTQLSFYSGVMIGLCYIPLLLLTDCSLGKNQPGKLCNIDADIQVYLWHPLYNIFSMITLGFCSALTHSLLNAGKRVFAICMAMVWFHEGLNDPAKLTGLLVVAFGGCWYSAESKAAKSKK</sequence>
<dbReference type="InterPro" id="IPR004853">
    <property type="entry name" value="Sugar_P_trans_dom"/>
</dbReference>
<reference evidence="8" key="2">
    <citation type="submission" date="2021-04" db="EMBL/GenBank/DDBJ databases">
        <authorList>
            <person name="Podell S."/>
        </authorList>
    </citation>
    <scope>NUCLEOTIDE SEQUENCE</scope>
    <source>
        <strain evidence="8">Hildebrandi</strain>
    </source>
</reference>
<evidence type="ECO:0000256" key="1">
    <source>
        <dbReference type="ARBA" id="ARBA00004141"/>
    </source>
</evidence>
<feature type="compositionally biased region" description="Polar residues" evidence="5">
    <location>
        <begin position="42"/>
        <end position="53"/>
    </location>
</feature>
<protein>
    <submittedName>
        <fullName evidence="8">Triose-phosphate transporter family protein</fullName>
    </submittedName>
</protein>
<feature type="domain" description="Sugar phosphate transporter" evidence="7">
    <location>
        <begin position="142"/>
        <end position="295"/>
    </location>
</feature>
<proteinExistence type="predicted"/>
<feature type="transmembrane region" description="Helical" evidence="6">
    <location>
        <begin position="372"/>
        <end position="392"/>
    </location>
</feature>
<dbReference type="OrthoDB" id="47302at2759"/>
<organism evidence="8 10">
    <name type="scientific">Nitzschia inconspicua</name>
    <dbReference type="NCBI Taxonomy" id="303405"/>
    <lineage>
        <taxon>Eukaryota</taxon>
        <taxon>Sar</taxon>
        <taxon>Stramenopiles</taxon>
        <taxon>Ochrophyta</taxon>
        <taxon>Bacillariophyta</taxon>
        <taxon>Bacillariophyceae</taxon>
        <taxon>Bacillariophycidae</taxon>
        <taxon>Bacillariales</taxon>
        <taxon>Bacillariaceae</taxon>
        <taxon>Nitzschia</taxon>
    </lineage>
</organism>
<feature type="transmembrane region" description="Helical" evidence="6">
    <location>
        <begin position="334"/>
        <end position="352"/>
    </location>
</feature>
<dbReference type="Pfam" id="PF03151">
    <property type="entry name" value="TPT"/>
    <property type="match status" value="1"/>
</dbReference>
<dbReference type="Proteomes" id="UP000693970">
    <property type="component" value="Unassembled WGS sequence"/>
</dbReference>
<evidence type="ECO:0000256" key="4">
    <source>
        <dbReference type="ARBA" id="ARBA00023136"/>
    </source>
</evidence>
<dbReference type="AlphaFoldDB" id="A0A9K3K965"/>
<dbReference type="EMBL" id="JAGRRH010000013">
    <property type="protein sequence ID" value="KAG7359398.1"/>
    <property type="molecule type" value="Genomic_DNA"/>
</dbReference>
<evidence type="ECO:0000256" key="6">
    <source>
        <dbReference type="SAM" id="Phobius"/>
    </source>
</evidence>
<keyword evidence="3 6" id="KW-1133">Transmembrane helix</keyword>
<feature type="compositionally biased region" description="Low complexity" evidence="5">
    <location>
        <begin position="28"/>
        <end position="41"/>
    </location>
</feature>
<name>A0A9K3K965_9STRA</name>
<evidence type="ECO:0000256" key="2">
    <source>
        <dbReference type="ARBA" id="ARBA00022692"/>
    </source>
</evidence>
<feature type="compositionally biased region" description="Basic and acidic residues" evidence="5">
    <location>
        <begin position="68"/>
        <end position="77"/>
    </location>
</feature>
<dbReference type="InterPro" id="IPR050186">
    <property type="entry name" value="TPT_transporter"/>
</dbReference>
<evidence type="ECO:0000259" key="7">
    <source>
        <dbReference type="Pfam" id="PF03151"/>
    </source>
</evidence>
<comment type="subcellular location">
    <subcellularLocation>
        <location evidence="1">Membrane</location>
        <topology evidence="1">Multi-pass membrane protein</topology>
    </subcellularLocation>
</comment>
<comment type="caution">
    <text evidence="8">The sequence shown here is derived from an EMBL/GenBank/DDBJ whole genome shotgun (WGS) entry which is preliminary data.</text>
</comment>
<feature type="transmembrane region" description="Helical" evidence="6">
    <location>
        <begin position="241"/>
        <end position="262"/>
    </location>
</feature>
<accession>A0A9K3K965</accession>
<evidence type="ECO:0000313" key="8">
    <source>
        <dbReference type="EMBL" id="KAG7339499.1"/>
    </source>
</evidence>